<gene>
    <name evidence="1" type="ORF">CPELLU_LOCUS10987</name>
</gene>
<name>A0A9N9HIR5_9GLOM</name>
<evidence type="ECO:0000313" key="1">
    <source>
        <dbReference type="EMBL" id="CAG8684593.1"/>
    </source>
</evidence>
<evidence type="ECO:0000313" key="2">
    <source>
        <dbReference type="Proteomes" id="UP000789759"/>
    </source>
</evidence>
<comment type="caution">
    <text evidence="1">The sequence shown here is derived from an EMBL/GenBank/DDBJ whole genome shotgun (WGS) entry which is preliminary data.</text>
</comment>
<sequence>MEAETKTVTKNNSTWLLSVSIMKKLLFIIMLLCLILQILMVDITSGNNINARDDKQVPPQSKLTESLIQEQNHSVSEDNCELTGECTCKIEECEPCNKLELELVADYYYCKEYGNKVKVICKWNDTSKNDSVQYRSCRRVIKLDRAKYIEFQEDNPVDSIPNP</sequence>
<organism evidence="1 2">
    <name type="scientific">Cetraspora pellucida</name>
    <dbReference type="NCBI Taxonomy" id="1433469"/>
    <lineage>
        <taxon>Eukaryota</taxon>
        <taxon>Fungi</taxon>
        <taxon>Fungi incertae sedis</taxon>
        <taxon>Mucoromycota</taxon>
        <taxon>Glomeromycotina</taxon>
        <taxon>Glomeromycetes</taxon>
        <taxon>Diversisporales</taxon>
        <taxon>Gigasporaceae</taxon>
        <taxon>Cetraspora</taxon>
    </lineage>
</organism>
<keyword evidence="2" id="KW-1185">Reference proteome</keyword>
<dbReference type="Pfam" id="PF05439">
    <property type="entry name" value="JTB"/>
    <property type="match status" value="1"/>
</dbReference>
<dbReference type="AlphaFoldDB" id="A0A9N9HIR5"/>
<proteinExistence type="predicted"/>
<dbReference type="GO" id="GO:0016020">
    <property type="term" value="C:membrane"/>
    <property type="evidence" value="ECO:0007669"/>
    <property type="project" value="InterPro"/>
</dbReference>
<accession>A0A9N9HIR5</accession>
<dbReference type="Proteomes" id="UP000789759">
    <property type="component" value="Unassembled WGS sequence"/>
</dbReference>
<reference evidence="1" key="1">
    <citation type="submission" date="2021-06" db="EMBL/GenBank/DDBJ databases">
        <authorList>
            <person name="Kallberg Y."/>
            <person name="Tangrot J."/>
            <person name="Rosling A."/>
        </authorList>
    </citation>
    <scope>NUCLEOTIDE SEQUENCE</scope>
    <source>
        <strain evidence="1">FL966</strain>
    </source>
</reference>
<dbReference type="EMBL" id="CAJVQA010009410">
    <property type="protein sequence ID" value="CAG8684593.1"/>
    <property type="molecule type" value="Genomic_DNA"/>
</dbReference>
<dbReference type="InterPro" id="IPR008657">
    <property type="entry name" value="JTB"/>
</dbReference>
<protein>
    <submittedName>
        <fullName evidence="1">21970_t:CDS:1</fullName>
    </submittedName>
</protein>
<dbReference type="OrthoDB" id="2245086at2759"/>